<dbReference type="Proteomes" id="UP001642464">
    <property type="component" value="Unassembled WGS sequence"/>
</dbReference>
<feature type="region of interest" description="Disordered" evidence="3">
    <location>
        <begin position="1366"/>
        <end position="1489"/>
    </location>
</feature>
<evidence type="ECO:0000256" key="3">
    <source>
        <dbReference type="SAM" id="MobiDB-lite"/>
    </source>
</evidence>
<dbReference type="PANTHER" id="PTHR37813">
    <property type="entry name" value="FELS-2 PROPHAGE PROTEIN"/>
    <property type="match status" value="1"/>
</dbReference>
<feature type="region of interest" description="Disordered" evidence="3">
    <location>
        <begin position="1868"/>
        <end position="1896"/>
    </location>
</feature>
<organism evidence="7 8">
    <name type="scientific">Durusdinium trenchii</name>
    <dbReference type="NCBI Taxonomy" id="1381693"/>
    <lineage>
        <taxon>Eukaryota</taxon>
        <taxon>Sar</taxon>
        <taxon>Alveolata</taxon>
        <taxon>Dinophyceae</taxon>
        <taxon>Suessiales</taxon>
        <taxon>Symbiodiniaceae</taxon>
        <taxon>Durusdinium</taxon>
    </lineage>
</organism>
<evidence type="ECO:0000259" key="6">
    <source>
        <dbReference type="Pfam" id="PF10145"/>
    </source>
</evidence>
<feature type="compositionally biased region" description="Low complexity" evidence="3">
    <location>
        <begin position="1868"/>
        <end position="1879"/>
    </location>
</feature>
<feature type="domain" description="Glycosyltransferase 2-like" evidence="5">
    <location>
        <begin position="1906"/>
        <end position="2014"/>
    </location>
</feature>
<keyword evidence="4" id="KW-0812">Transmembrane</keyword>
<dbReference type="InterPro" id="IPR010090">
    <property type="entry name" value="Phage_tape_meas"/>
</dbReference>
<sequence length="2497" mass="267325">MSREIRAGRAFVELFADKAGLERDLRTAERTVKAFGQSVSRIGQTMVTVGALAAAAIVPAVSVYAGFGKEMSAVAAVTGATGEQFDALTAKARELGASTSFAASEAAQGMKFLGMAGFNTEQILAGIPAVLNLAKAGAVELGVAADIASDVSSAFGLAAEEITRVADVMAKAASSANVSIEGLGESFKFAAPAGAAAGQSIEEVTAALATMGNQGLKGSIAGRNLAIIFKQLSQSNVQRKLEELGVAVTDADGNFRDLHDIIHDLAGPLQELSEVERVRFLTDAFGEASKAAQILLTDAEGFVGMKQKLDAAAGSSEKMSQIMSDNLTGDFEALMSAVQDVAISLGTALDGQLRNHIQSITEATRALSTWITENKTWVTWIVTTIGVVTTLGAVLVSLGAAIKLVASGIAALRAIALTSLATLSALGVALAAITAIGLAVWFSQSTGAVREFNQALKESQRLTAELHKLQDKRVAQLFENAASIEAPEERKRFLAEELKRAELELAGMQASLRGAKENVQALDTTWNRLTGNKLLAGAEAEVAEIEDSLTRQKDLVSRIRDEIQANEQAADQAAEQDATSAAAEAVNEVSDALKQFAEGVRRELQTPQEAFTAYMAQLEEALQNELITQAEFDQAARAAEEQLAETERAEDKQRQETLARPIEERLDRERQTAQAAGDLIGELQALRRASRDALQSGLGEKASEFKQQELETLLRAGTQIDDAIARAKQDADQVTGSAREAAIGLGTRTLDGDMLKEQRGIHAGINQETRVGTIVSGPTDRAGVFAELAANLPLTYGPFVLKSVARATLVEGQVDVWNCEIVYGAFREKKPLQEGESEFRFASARRTIRRTVSINSRAFDASGLVSPPPEDVRIIGWKELDKRAEGIEETEYLNAFSWRVAVPFSTASEIWRRNVGNLRGSLNQSPFFGYEAGEVLFDDITGSVRGAEMYIFELSFQQSENIASLDVGGINVTDVGGWDVIDVDDQEIVEDTDRQMLIPKVRQVKVHEVKQKKDWTLLSQLELQADAHAQALQTQERAFRRETDCHVKNASGDDRRTFEVLQIRETIFAAEDNEAAYQHQFAFVGEEVDQDDTPRVVILQTPAAEDAIRPARYAGVSQVRLTGPVGKPAAGPRSGAYALEAADAGPFTILHDPGPSDEERCAIVRFGRAVTGYLARVPCGEFIPAARDRGKTPGTKSCCLFRIEEDPDEPEAPPQIEPLTDSEDELVRARVHNPWGVDVGDGCYLPIIQDSSGRWVVTAPDCPVTATDPEETPEGYCVYEAQDVDGTPQWVPITEACSSGHECVEPIDVPTAAEVDHGATLYTSCVPTTDDPLDGPPGGIPGACSGRPQWTWSASLGQWELVADDCEDGAPTTTSGPSTTVGPSTTAAPTTTGPSTTGGTTTTAGPTTTLAPTTTAAPTTTEPGCPCPPTTTEESTTTGGTTTGGTTTSGTTTGGPTTTSPPSTTGGPTTTGSPTTTAGPTTTGAPTTTEGACRPVYPTFCGTVDGECTFTYCSRLAAPEPPEACPPSTTAGPSTTCDCEDPSIDAELGPCDCWADWECTVVGWRQIDSGGNCSGAHCREPERPAESCAGGDTPLCGTVIRTSGNRSASSSGPCSGECYWGCLDGQWILLKHECAGGAFGCYCEPPSRPCGNCGVNITRCAPPRPDCAQSCVPTTTEGPTPTEPELCSGDCLARWDGFEWQVVSDGCDAPCSCVLPVDSPSCDELRLVGCIDFPPTTTEPPTTTQGCDGSITWYCSGGGGQWMQIDGECTGSCGSTIVNPRGENELDCTAVQCHCAAPPPSACDQEETIVVSCGCYEAPTTTAPLTTSDPCLTEECIVLCENGVPDVQQGSTACCCDVQQLCDCPTTTPGPTTTEPQSTRAPMPPTADGTAPTTNSQVATDQVTLTVVVPTRDDYYGCWNTVNSLLDHHGDVVDEIIVVDNGPKGSEHSQLLQSQFGNLSRVRYDRIIGPESSCRYKDRGIRQASSEFVLCCDSHVLFPAGVLARLKEYCARHRQTSDLLMGPICHRAGQVMATQQALYAWENLTPQGAEVLHGVVCRGGNLGAWATDPRGLDPEGEPFEIQQNGTGAFACRTAAWPGWPPTFNGHGGTETFLMESFRQAGGRVLCLPFFRWTHNFGRTSQWTDKQGRPTKVPYDMQWAPKAANYLSGFVMLDRPQLWDAISAHLENYCPQVIRQTKRKFPRPRGLWESLEPAWRAAGGDRGGAIPRPLFHELRKRIRPGMYTLEFGSGLSTLLFEAVGTDHIAIEHDSSWAERLRPLLKRERTRLVVSPIDGEAVEPGYQWRPAAEGPDAGRQVDLVLIDGPPGRIGRAGCRHLLADLLAPAATVLIDDTHREAEQKLSEDLQGMYGFRSRRVQCGQRAFDILVRTVDQSAYEEGAGTKLGRLLKERYGMEPLVSCGCKGKMREMNYRGVEWCEKNIDTIVDWLQEGAKHWSARQQGAQGLVTRTWLAIVPDFAQRKFIAGLVSEAIAGAAEDVQE</sequence>
<gene>
    <name evidence="7" type="ORF">SCF082_LOCUS48532</name>
</gene>
<dbReference type="InterPro" id="IPR029063">
    <property type="entry name" value="SAM-dependent_MTases_sf"/>
</dbReference>
<dbReference type="Pfam" id="PF10145">
    <property type="entry name" value="PhageMin_Tail"/>
    <property type="match status" value="1"/>
</dbReference>
<dbReference type="SUPFAM" id="SSF53335">
    <property type="entry name" value="S-adenosyl-L-methionine-dependent methyltransferases"/>
    <property type="match status" value="1"/>
</dbReference>
<dbReference type="EMBL" id="CAXAMM010042282">
    <property type="protein sequence ID" value="CAK9103943.1"/>
    <property type="molecule type" value="Genomic_DNA"/>
</dbReference>
<reference evidence="7 8" key="1">
    <citation type="submission" date="2024-02" db="EMBL/GenBank/DDBJ databases">
        <authorList>
            <person name="Chen Y."/>
            <person name="Shah S."/>
            <person name="Dougan E. K."/>
            <person name="Thang M."/>
            <person name="Chan C."/>
        </authorList>
    </citation>
    <scope>NUCLEOTIDE SEQUENCE [LARGE SCALE GENOMIC DNA]</scope>
</reference>
<feature type="transmembrane region" description="Helical" evidence="4">
    <location>
        <begin position="377"/>
        <end position="402"/>
    </location>
</feature>
<proteinExistence type="predicted"/>
<dbReference type="InterPro" id="IPR029044">
    <property type="entry name" value="Nucleotide-diphossugar_trans"/>
</dbReference>
<dbReference type="InterPro" id="IPR001173">
    <property type="entry name" value="Glyco_trans_2-like"/>
</dbReference>
<evidence type="ECO:0000313" key="7">
    <source>
        <dbReference type="EMBL" id="CAK9103943.1"/>
    </source>
</evidence>
<dbReference type="SUPFAM" id="SSF53448">
    <property type="entry name" value="Nucleotide-diphospho-sugar transferases"/>
    <property type="match status" value="1"/>
</dbReference>
<keyword evidence="4" id="KW-0472">Membrane</keyword>
<keyword evidence="8" id="KW-1185">Reference proteome</keyword>
<accession>A0ABP0RWE7</accession>
<evidence type="ECO:0000259" key="5">
    <source>
        <dbReference type="Pfam" id="PF00535"/>
    </source>
</evidence>
<feature type="coiled-coil region" evidence="2">
    <location>
        <begin position="452"/>
        <end position="576"/>
    </location>
</feature>
<evidence type="ECO:0000256" key="1">
    <source>
        <dbReference type="ARBA" id="ARBA00022612"/>
    </source>
</evidence>
<dbReference type="Pfam" id="PF00535">
    <property type="entry name" value="Glycos_transf_2"/>
    <property type="match status" value="1"/>
</dbReference>
<dbReference type="CDD" id="cd00761">
    <property type="entry name" value="Glyco_tranf_GTA_type"/>
    <property type="match status" value="1"/>
</dbReference>
<feature type="region of interest" description="Disordered" evidence="3">
    <location>
        <begin position="637"/>
        <end position="662"/>
    </location>
</feature>
<protein>
    <submittedName>
        <fullName evidence="7">Tape measure protein (TMP)</fullName>
    </submittedName>
</protein>
<dbReference type="PANTHER" id="PTHR37813:SF1">
    <property type="entry name" value="FELS-2 PROPHAGE PROTEIN"/>
    <property type="match status" value="1"/>
</dbReference>
<dbReference type="NCBIfam" id="TIGR01760">
    <property type="entry name" value="tape_meas_TP901"/>
    <property type="match status" value="1"/>
</dbReference>
<evidence type="ECO:0000313" key="8">
    <source>
        <dbReference type="Proteomes" id="UP001642464"/>
    </source>
</evidence>
<feature type="compositionally biased region" description="Basic and acidic residues" evidence="3">
    <location>
        <begin position="645"/>
        <end position="662"/>
    </location>
</feature>
<keyword evidence="2" id="KW-0175">Coiled coil</keyword>
<feature type="transmembrane region" description="Helical" evidence="4">
    <location>
        <begin position="414"/>
        <end position="442"/>
    </location>
</feature>
<dbReference type="Gene3D" id="3.40.50.150">
    <property type="entry name" value="Vaccinia Virus protein VP39"/>
    <property type="match status" value="1"/>
</dbReference>
<keyword evidence="4" id="KW-1133">Transmembrane helix</keyword>
<evidence type="ECO:0000256" key="2">
    <source>
        <dbReference type="SAM" id="Coils"/>
    </source>
</evidence>
<dbReference type="Gene3D" id="3.90.550.10">
    <property type="entry name" value="Spore Coat Polysaccharide Biosynthesis Protein SpsA, Chain A"/>
    <property type="match status" value="1"/>
</dbReference>
<feature type="compositionally biased region" description="Low complexity" evidence="3">
    <location>
        <begin position="1369"/>
        <end position="1489"/>
    </location>
</feature>
<comment type="caution">
    <text evidence="7">The sequence shown here is derived from an EMBL/GenBank/DDBJ whole genome shotgun (WGS) entry which is preliminary data.</text>
</comment>
<evidence type="ECO:0000256" key="4">
    <source>
        <dbReference type="SAM" id="Phobius"/>
    </source>
</evidence>
<keyword evidence="1" id="KW-1188">Viral release from host cell</keyword>
<feature type="domain" description="Phage tail tape measure protein" evidence="6">
    <location>
        <begin position="90"/>
        <end position="286"/>
    </location>
</feature>
<name>A0ABP0RWE7_9DINO</name>